<dbReference type="STRING" id="747676.F4S296"/>
<dbReference type="InParanoid" id="F4S296"/>
<dbReference type="Proteomes" id="UP000001072">
    <property type="component" value="Unassembled WGS sequence"/>
</dbReference>
<dbReference type="VEuPathDB" id="FungiDB:MELLADRAFT_67224"/>
<evidence type="ECO:0000256" key="2">
    <source>
        <dbReference type="ARBA" id="ARBA00012104"/>
    </source>
</evidence>
<dbReference type="eggNOG" id="KOG2599">
    <property type="taxonomic scope" value="Eukaryota"/>
</dbReference>
<dbReference type="GeneID" id="18930790"/>
<dbReference type="GO" id="GO:0008478">
    <property type="term" value="F:pyridoxal kinase activity"/>
    <property type="evidence" value="ECO:0007669"/>
    <property type="project" value="UniProtKB-EC"/>
</dbReference>
<comment type="similarity">
    <text evidence="1">Belongs to the pyridoxine kinase family.</text>
</comment>
<dbReference type="HOGENOM" id="CLU_046496_1_0_1"/>
<sequence length="330" mass="35721">MTPSPRILTIQSHVVRGYVGNKSATFPLQLLGWDVDALNTVQFSNHLGYGHHGGDKMSVEHLQSCITALHENGLLTHKALLTGFTPGTQGVEALEEFVQKLRANNPQAVYLVDPVMGDSGKLCVDSEVPMHYKSLLRTATLATPNDFEAELLTGIRPANIASLSDCLRAFHTQYGIPHIVITSVALPASTVSHLSDTIINPDSEGSVLVCAGSTRLDGDTLGISWAIVFPRVAQQFVGVGDLFASVLLGHFLNLSGPHQLSRAAELALATVQGIISATYSDAKVELEMLSKSTLDPQQLRVQTARALELKIVQNRQHIERPDVKWKARAI</sequence>
<dbReference type="NCBIfam" id="TIGR00687">
    <property type="entry name" value="pyridox_kin"/>
    <property type="match status" value="1"/>
</dbReference>
<dbReference type="CDD" id="cd01173">
    <property type="entry name" value="pyridoxal_pyridoxamine_kinase"/>
    <property type="match status" value="1"/>
</dbReference>
<evidence type="ECO:0000256" key="5">
    <source>
        <dbReference type="ARBA" id="ARBA00022777"/>
    </source>
</evidence>
<gene>
    <name evidence="8" type="ORF">MELLADRAFT_67224</name>
</gene>
<evidence type="ECO:0000256" key="6">
    <source>
        <dbReference type="ARBA" id="ARBA00022840"/>
    </source>
</evidence>
<dbReference type="PANTHER" id="PTHR10534:SF2">
    <property type="entry name" value="PYRIDOXAL KINASE"/>
    <property type="match status" value="1"/>
</dbReference>
<evidence type="ECO:0000313" key="9">
    <source>
        <dbReference type="Proteomes" id="UP000001072"/>
    </source>
</evidence>
<dbReference type="KEGG" id="mlr:MELLADRAFT_67224"/>
<dbReference type="OrthoDB" id="2104723at2759"/>
<dbReference type="EC" id="2.7.1.35" evidence="2"/>
<dbReference type="InterPro" id="IPR029056">
    <property type="entry name" value="Ribokinase-like"/>
</dbReference>
<evidence type="ECO:0000256" key="1">
    <source>
        <dbReference type="ARBA" id="ARBA00008805"/>
    </source>
</evidence>
<dbReference type="Gene3D" id="3.40.1190.20">
    <property type="match status" value="1"/>
</dbReference>
<dbReference type="SUPFAM" id="SSF53613">
    <property type="entry name" value="Ribokinase-like"/>
    <property type="match status" value="1"/>
</dbReference>
<dbReference type="GO" id="GO:0009443">
    <property type="term" value="P:pyridoxal 5'-phosphate salvage"/>
    <property type="evidence" value="ECO:0007669"/>
    <property type="project" value="InterPro"/>
</dbReference>
<dbReference type="InterPro" id="IPR013749">
    <property type="entry name" value="PM/HMP-P_kinase-1"/>
</dbReference>
<evidence type="ECO:0000259" key="7">
    <source>
        <dbReference type="Pfam" id="PF08543"/>
    </source>
</evidence>
<name>F4S296_MELLP</name>
<keyword evidence="6" id="KW-0067">ATP-binding</keyword>
<keyword evidence="9" id="KW-1185">Reference proteome</keyword>
<proteinExistence type="inferred from homology"/>
<dbReference type="InterPro" id="IPR004625">
    <property type="entry name" value="PyrdxlKinase"/>
</dbReference>
<evidence type="ECO:0000256" key="3">
    <source>
        <dbReference type="ARBA" id="ARBA00022679"/>
    </source>
</evidence>
<accession>F4S296</accession>
<dbReference type="Pfam" id="PF08543">
    <property type="entry name" value="Phos_pyr_kin"/>
    <property type="match status" value="1"/>
</dbReference>
<keyword evidence="4" id="KW-0547">Nucleotide-binding</keyword>
<dbReference type="EMBL" id="GL883140">
    <property type="protein sequence ID" value="EGG01136.1"/>
    <property type="molecule type" value="Genomic_DNA"/>
</dbReference>
<dbReference type="GO" id="GO:0005524">
    <property type="term" value="F:ATP binding"/>
    <property type="evidence" value="ECO:0007669"/>
    <property type="project" value="UniProtKB-KW"/>
</dbReference>
<evidence type="ECO:0000313" key="8">
    <source>
        <dbReference type="EMBL" id="EGG01136.1"/>
    </source>
</evidence>
<dbReference type="GO" id="GO:0005829">
    <property type="term" value="C:cytosol"/>
    <property type="evidence" value="ECO:0007669"/>
    <property type="project" value="TreeGrafter"/>
</dbReference>
<organism evidence="9">
    <name type="scientific">Melampsora larici-populina (strain 98AG31 / pathotype 3-4-7)</name>
    <name type="common">Poplar leaf rust fungus</name>
    <dbReference type="NCBI Taxonomy" id="747676"/>
    <lineage>
        <taxon>Eukaryota</taxon>
        <taxon>Fungi</taxon>
        <taxon>Dikarya</taxon>
        <taxon>Basidiomycota</taxon>
        <taxon>Pucciniomycotina</taxon>
        <taxon>Pucciniomycetes</taxon>
        <taxon>Pucciniales</taxon>
        <taxon>Melampsoraceae</taxon>
        <taxon>Melampsora</taxon>
    </lineage>
</organism>
<keyword evidence="5" id="KW-0418">Kinase</keyword>
<feature type="domain" description="Pyridoxamine kinase/Phosphomethylpyrimidine kinase" evidence="7">
    <location>
        <begin position="82"/>
        <end position="199"/>
    </location>
</feature>
<protein>
    <recommendedName>
        <fullName evidence="2">pyridoxal kinase</fullName>
        <ecNumber evidence="2">2.7.1.35</ecNumber>
    </recommendedName>
</protein>
<reference evidence="9" key="1">
    <citation type="journal article" date="2011" name="Proc. Natl. Acad. Sci. U.S.A.">
        <title>Obligate biotrophy features unraveled by the genomic analysis of rust fungi.</title>
        <authorList>
            <person name="Duplessis S."/>
            <person name="Cuomo C.A."/>
            <person name="Lin Y.-C."/>
            <person name="Aerts A."/>
            <person name="Tisserant E."/>
            <person name="Veneault-Fourrey C."/>
            <person name="Joly D.L."/>
            <person name="Hacquard S."/>
            <person name="Amselem J."/>
            <person name="Cantarel B.L."/>
            <person name="Chiu R."/>
            <person name="Coutinho P.M."/>
            <person name="Feau N."/>
            <person name="Field M."/>
            <person name="Frey P."/>
            <person name="Gelhaye E."/>
            <person name="Goldberg J."/>
            <person name="Grabherr M.G."/>
            <person name="Kodira C.D."/>
            <person name="Kohler A."/>
            <person name="Kuees U."/>
            <person name="Lindquist E.A."/>
            <person name="Lucas S.M."/>
            <person name="Mago R."/>
            <person name="Mauceli E."/>
            <person name="Morin E."/>
            <person name="Murat C."/>
            <person name="Pangilinan J.L."/>
            <person name="Park R."/>
            <person name="Pearson M."/>
            <person name="Quesneville H."/>
            <person name="Rouhier N."/>
            <person name="Sakthikumar S."/>
            <person name="Salamov A.A."/>
            <person name="Schmutz J."/>
            <person name="Selles B."/>
            <person name="Shapiro H."/>
            <person name="Tanguay P."/>
            <person name="Tuskan G.A."/>
            <person name="Henrissat B."/>
            <person name="Van de Peer Y."/>
            <person name="Rouze P."/>
            <person name="Ellis J.G."/>
            <person name="Dodds P.N."/>
            <person name="Schein J.E."/>
            <person name="Zhong S."/>
            <person name="Hamelin R.C."/>
            <person name="Grigoriev I.V."/>
            <person name="Szabo L.J."/>
            <person name="Martin F."/>
        </authorList>
    </citation>
    <scope>NUCLEOTIDE SEQUENCE [LARGE SCALE GENOMIC DNA]</scope>
    <source>
        <strain evidence="9">98AG31 / pathotype 3-4-7</strain>
    </source>
</reference>
<dbReference type="AlphaFoldDB" id="F4S296"/>
<dbReference type="FunCoup" id="F4S296">
    <property type="interactions" value="376"/>
</dbReference>
<keyword evidence="3" id="KW-0808">Transferase</keyword>
<dbReference type="RefSeq" id="XP_007415486.1">
    <property type="nucleotide sequence ID" value="XM_007415424.1"/>
</dbReference>
<dbReference type="PANTHER" id="PTHR10534">
    <property type="entry name" value="PYRIDOXAL KINASE"/>
    <property type="match status" value="1"/>
</dbReference>
<evidence type="ECO:0000256" key="4">
    <source>
        <dbReference type="ARBA" id="ARBA00022741"/>
    </source>
</evidence>